<name>A0AAD6ZPT0_9AGAR</name>
<keyword evidence="4" id="KW-1185">Reference proteome</keyword>
<feature type="chain" id="PRO_5042268557" evidence="2">
    <location>
        <begin position="20"/>
        <end position="199"/>
    </location>
</feature>
<evidence type="ECO:0000313" key="4">
    <source>
        <dbReference type="Proteomes" id="UP001218218"/>
    </source>
</evidence>
<reference evidence="3" key="1">
    <citation type="submission" date="2023-03" db="EMBL/GenBank/DDBJ databases">
        <title>Massive genome expansion in bonnet fungi (Mycena s.s.) driven by repeated elements and novel gene families across ecological guilds.</title>
        <authorList>
            <consortium name="Lawrence Berkeley National Laboratory"/>
            <person name="Harder C.B."/>
            <person name="Miyauchi S."/>
            <person name="Viragh M."/>
            <person name="Kuo A."/>
            <person name="Thoen E."/>
            <person name="Andreopoulos B."/>
            <person name="Lu D."/>
            <person name="Skrede I."/>
            <person name="Drula E."/>
            <person name="Henrissat B."/>
            <person name="Morin E."/>
            <person name="Kohler A."/>
            <person name="Barry K."/>
            <person name="LaButti K."/>
            <person name="Morin E."/>
            <person name="Salamov A."/>
            <person name="Lipzen A."/>
            <person name="Mereny Z."/>
            <person name="Hegedus B."/>
            <person name="Baldrian P."/>
            <person name="Stursova M."/>
            <person name="Weitz H."/>
            <person name="Taylor A."/>
            <person name="Grigoriev I.V."/>
            <person name="Nagy L.G."/>
            <person name="Martin F."/>
            <person name="Kauserud H."/>
        </authorList>
    </citation>
    <scope>NUCLEOTIDE SEQUENCE</scope>
    <source>
        <strain evidence="3">CBHHK002</strain>
    </source>
</reference>
<evidence type="ECO:0000256" key="1">
    <source>
        <dbReference type="SAM" id="MobiDB-lite"/>
    </source>
</evidence>
<evidence type="ECO:0000313" key="3">
    <source>
        <dbReference type="EMBL" id="KAJ7333397.1"/>
    </source>
</evidence>
<proteinExistence type="predicted"/>
<feature type="signal peptide" evidence="2">
    <location>
        <begin position="1"/>
        <end position="19"/>
    </location>
</feature>
<sequence>MIPFFLVSLLPYAAVLVSAASTPFNNNLAVRQIQTDPACANDCADFTDTSSEQCNNTVVKDIATCFTCNIQHGSFTRDQAQQTLNAFVQACDDNGQPVNNVTISATSGSVPSGGAGSTPPTHTSEPAEGPTTTEAKDPSDDPSQTDTAGDSASASANATDSASASGPSAGASSAERMKCGRATLMTAVMVALSIVVGSA</sequence>
<dbReference type="AlphaFoldDB" id="A0AAD6ZPT0"/>
<gene>
    <name evidence="3" type="ORF">DFH08DRAFT_1083808</name>
</gene>
<evidence type="ECO:0000256" key="2">
    <source>
        <dbReference type="SAM" id="SignalP"/>
    </source>
</evidence>
<dbReference type="EMBL" id="JARIHO010000034">
    <property type="protein sequence ID" value="KAJ7333397.1"/>
    <property type="molecule type" value="Genomic_DNA"/>
</dbReference>
<accession>A0AAD6ZPT0</accession>
<feature type="compositionally biased region" description="Low complexity" evidence="1">
    <location>
        <begin position="144"/>
        <end position="174"/>
    </location>
</feature>
<comment type="caution">
    <text evidence="3">The sequence shown here is derived from an EMBL/GenBank/DDBJ whole genome shotgun (WGS) entry which is preliminary data.</text>
</comment>
<feature type="compositionally biased region" description="Polar residues" evidence="1">
    <location>
        <begin position="99"/>
        <end position="110"/>
    </location>
</feature>
<dbReference type="Proteomes" id="UP001218218">
    <property type="component" value="Unassembled WGS sequence"/>
</dbReference>
<organism evidence="3 4">
    <name type="scientific">Mycena albidolilacea</name>
    <dbReference type="NCBI Taxonomy" id="1033008"/>
    <lineage>
        <taxon>Eukaryota</taxon>
        <taxon>Fungi</taxon>
        <taxon>Dikarya</taxon>
        <taxon>Basidiomycota</taxon>
        <taxon>Agaricomycotina</taxon>
        <taxon>Agaricomycetes</taxon>
        <taxon>Agaricomycetidae</taxon>
        <taxon>Agaricales</taxon>
        <taxon>Marasmiineae</taxon>
        <taxon>Mycenaceae</taxon>
        <taxon>Mycena</taxon>
    </lineage>
</organism>
<keyword evidence="2" id="KW-0732">Signal</keyword>
<protein>
    <submittedName>
        <fullName evidence="3">Uncharacterized protein</fullName>
    </submittedName>
</protein>
<feature type="region of interest" description="Disordered" evidence="1">
    <location>
        <begin position="99"/>
        <end position="175"/>
    </location>
</feature>